<name>A0AA35W6K3_GEOBA</name>
<evidence type="ECO:0000256" key="6">
    <source>
        <dbReference type="ARBA" id="ARBA00030466"/>
    </source>
</evidence>
<sequence>MAEFSTLSAALRRGRRAVAIGLRRRDLSSTSSKRPRDSELRKGGMAQLVGKFHRPGENHLTEGYVVTDKTQALLQEHLERTGGKAVTRFPPEPNGILHIGHATSINFNFNFAKAHKGVCYLRYDDTNPGKADEQYIRQILEMVQWLGHTPDKVTFASDYFPQLYQLARRLVSSSLAFVCHQPPHEVRGHHAPPSPWRDRPAEESLHLLEEMRKGKFKEGEATLRMKMVMEDSKVDPVAYRVRFAPHPRTGTDWCIYPTYDYAHCLCDSLEDITHSFCTKEFQMKRSSYYWLCNALDMYCPVQWEFGRLNVKHAPVSKRKIQSLIHTGTVRSSPPLKPLNKGHLGDIESVLYSEVSPHY</sequence>
<keyword evidence="2 7" id="KW-0547">Nucleotide-binding</keyword>
<gene>
    <name evidence="10" type="ORF">GBAR_LOCUS6667</name>
</gene>
<protein>
    <recommendedName>
        <fullName evidence="6">Glutaminyl-tRNA synthetase</fullName>
    </recommendedName>
</protein>
<feature type="domain" description="Glutaminyl-tRNA synthetase class Ib non-specific RNA-binding" evidence="9">
    <location>
        <begin position="41"/>
        <end position="75"/>
    </location>
</feature>
<dbReference type="Pfam" id="PF00749">
    <property type="entry name" value="tRNA-synt_1c"/>
    <property type="match status" value="1"/>
</dbReference>
<organism evidence="10 11">
    <name type="scientific">Geodia barretti</name>
    <name type="common">Barrett's horny sponge</name>
    <dbReference type="NCBI Taxonomy" id="519541"/>
    <lineage>
        <taxon>Eukaryota</taxon>
        <taxon>Metazoa</taxon>
        <taxon>Porifera</taxon>
        <taxon>Demospongiae</taxon>
        <taxon>Heteroscleromorpha</taxon>
        <taxon>Tetractinellida</taxon>
        <taxon>Astrophorina</taxon>
        <taxon>Geodiidae</taxon>
        <taxon>Geodia</taxon>
    </lineage>
</organism>
<dbReference type="PANTHER" id="PTHR43097:SF4">
    <property type="entry name" value="GLUTAMINE--TRNA LIGASE"/>
    <property type="match status" value="1"/>
</dbReference>
<dbReference type="AlphaFoldDB" id="A0AA35W6K3"/>
<dbReference type="GO" id="GO:0004819">
    <property type="term" value="F:glutamine-tRNA ligase activity"/>
    <property type="evidence" value="ECO:0007669"/>
    <property type="project" value="InterPro"/>
</dbReference>
<dbReference type="GO" id="GO:0006425">
    <property type="term" value="P:glutaminyl-tRNA aminoacylation"/>
    <property type="evidence" value="ECO:0007669"/>
    <property type="project" value="InterPro"/>
</dbReference>
<evidence type="ECO:0000256" key="5">
    <source>
        <dbReference type="ARBA" id="ARBA00023146"/>
    </source>
</evidence>
<dbReference type="EMBL" id="CASHTH010001006">
    <property type="protein sequence ID" value="CAI8010043.1"/>
    <property type="molecule type" value="Genomic_DNA"/>
</dbReference>
<reference evidence="10" key="1">
    <citation type="submission" date="2023-03" db="EMBL/GenBank/DDBJ databases">
        <authorList>
            <person name="Steffen K."/>
            <person name="Cardenas P."/>
        </authorList>
    </citation>
    <scope>NUCLEOTIDE SEQUENCE</scope>
</reference>
<accession>A0AA35W6K3</accession>
<dbReference type="GO" id="GO:0005829">
    <property type="term" value="C:cytosol"/>
    <property type="evidence" value="ECO:0007669"/>
    <property type="project" value="TreeGrafter"/>
</dbReference>
<dbReference type="PRINTS" id="PR00987">
    <property type="entry name" value="TRNASYNTHGLU"/>
</dbReference>
<keyword evidence="5 7" id="KW-0030">Aminoacyl-tRNA synthetase</keyword>
<dbReference type="SUPFAM" id="SSF52374">
    <property type="entry name" value="Nucleotidylyl transferase"/>
    <property type="match status" value="1"/>
</dbReference>
<evidence type="ECO:0000256" key="3">
    <source>
        <dbReference type="ARBA" id="ARBA00022840"/>
    </source>
</evidence>
<dbReference type="InterPro" id="IPR007638">
    <property type="entry name" value="Gln-tRNA-synth_Ib_RNA-bd_2"/>
</dbReference>
<evidence type="ECO:0000313" key="10">
    <source>
        <dbReference type="EMBL" id="CAI8010043.1"/>
    </source>
</evidence>
<dbReference type="FunFam" id="3.90.800.10:FF:000001">
    <property type="entry name" value="Glutamine--tRNA ligase"/>
    <property type="match status" value="1"/>
</dbReference>
<dbReference type="GO" id="GO:0017101">
    <property type="term" value="C:aminoacyl-tRNA synthetase multienzyme complex"/>
    <property type="evidence" value="ECO:0007669"/>
    <property type="project" value="TreeGrafter"/>
</dbReference>
<evidence type="ECO:0000256" key="7">
    <source>
        <dbReference type="RuleBase" id="RU363037"/>
    </source>
</evidence>
<evidence type="ECO:0000256" key="4">
    <source>
        <dbReference type="ARBA" id="ARBA00022917"/>
    </source>
</evidence>
<comment type="similarity">
    <text evidence="7">Belongs to the class-I aminoacyl-tRNA synthetase family.</text>
</comment>
<keyword evidence="1 7" id="KW-0436">Ligase</keyword>
<keyword evidence="11" id="KW-1185">Reference proteome</keyword>
<keyword evidence="3 7" id="KW-0067">ATP-binding</keyword>
<feature type="domain" description="Glutamyl/glutaminyl-tRNA synthetase class Ib catalytic" evidence="8">
    <location>
        <begin position="86"/>
        <end position="330"/>
    </location>
</feature>
<dbReference type="PANTHER" id="PTHR43097">
    <property type="entry name" value="GLUTAMINE-TRNA LIGASE"/>
    <property type="match status" value="1"/>
</dbReference>
<evidence type="ECO:0000313" key="11">
    <source>
        <dbReference type="Proteomes" id="UP001174909"/>
    </source>
</evidence>
<evidence type="ECO:0000256" key="2">
    <source>
        <dbReference type="ARBA" id="ARBA00022741"/>
    </source>
</evidence>
<dbReference type="InterPro" id="IPR050132">
    <property type="entry name" value="Gln/Glu-tRNA_Ligase"/>
</dbReference>
<dbReference type="PROSITE" id="PS00178">
    <property type="entry name" value="AA_TRNA_LIGASE_I"/>
    <property type="match status" value="1"/>
</dbReference>
<evidence type="ECO:0000259" key="9">
    <source>
        <dbReference type="Pfam" id="PF04557"/>
    </source>
</evidence>
<proteinExistence type="inferred from homology"/>
<dbReference type="Proteomes" id="UP001174909">
    <property type="component" value="Unassembled WGS sequence"/>
</dbReference>
<dbReference type="InterPro" id="IPR014729">
    <property type="entry name" value="Rossmann-like_a/b/a_fold"/>
</dbReference>
<keyword evidence="4 7" id="KW-0648">Protein biosynthesis</keyword>
<dbReference type="InterPro" id="IPR001412">
    <property type="entry name" value="aa-tRNA-synth_I_CS"/>
</dbReference>
<dbReference type="Pfam" id="PF04557">
    <property type="entry name" value="tRNA_synt_1c_R2"/>
    <property type="match status" value="1"/>
</dbReference>
<comment type="caution">
    <text evidence="10">The sequence shown here is derived from an EMBL/GenBank/DDBJ whole genome shotgun (WGS) entry which is preliminary data.</text>
</comment>
<dbReference type="Gene3D" id="3.40.50.620">
    <property type="entry name" value="HUPs"/>
    <property type="match status" value="1"/>
</dbReference>
<dbReference type="InterPro" id="IPR020058">
    <property type="entry name" value="Glu/Gln-tRNA-synth_Ib_cat-dom"/>
</dbReference>
<dbReference type="GO" id="GO:0005524">
    <property type="term" value="F:ATP binding"/>
    <property type="evidence" value="ECO:0007669"/>
    <property type="project" value="UniProtKB-KW"/>
</dbReference>
<evidence type="ECO:0000259" key="8">
    <source>
        <dbReference type="Pfam" id="PF00749"/>
    </source>
</evidence>
<evidence type="ECO:0000256" key="1">
    <source>
        <dbReference type="ARBA" id="ARBA00022598"/>
    </source>
</evidence>
<dbReference type="InterPro" id="IPR000924">
    <property type="entry name" value="Glu/Gln-tRNA-synth"/>
</dbReference>